<reference evidence="2" key="1">
    <citation type="submission" date="2020-07" db="EMBL/GenBank/DDBJ databases">
        <authorList>
            <person name="Ferguson B K."/>
        </authorList>
    </citation>
    <scope>NUCLEOTIDE SEQUENCE</scope>
    <source>
        <strain evidence="2">L06</strain>
    </source>
</reference>
<name>A0A6V7J8V8_9HYME</name>
<proteinExistence type="predicted"/>
<feature type="compositionally biased region" description="Polar residues" evidence="1">
    <location>
        <begin position="95"/>
        <end position="105"/>
    </location>
</feature>
<gene>
    <name evidence="2" type="ORF">BBRV_LOCUS42191</name>
</gene>
<dbReference type="AlphaFoldDB" id="A0A6V7J8V8"/>
<organism evidence="2">
    <name type="scientific">Bracon brevicornis</name>
    <dbReference type="NCBI Taxonomy" id="1563983"/>
    <lineage>
        <taxon>Eukaryota</taxon>
        <taxon>Metazoa</taxon>
        <taxon>Ecdysozoa</taxon>
        <taxon>Arthropoda</taxon>
        <taxon>Hexapoda</taxon>
        <taxon>Insecta</taxon>
        <taxon>Pterygota</taxon>
        <taxon>Neoptera</taxon>
        <taxon>Endopterygota</taxon>
        <taxon>Hymenoptera</taxon>
        <taxon>Apocrita</taxon>
        <taxon>Ichneumonoidea</taxon>
        <taxon>Braconidae</taxon>
        <taxon>Braconinae</taxon>
        <taxon>Bracon</taxon>
    </lineage>
</organism>
<accession>A0A6V7J8V8</accession>
<evidence type="ECO:0000256" key="1">
    <source>
        <dbReference type="SAM" id="MobiDB-lite"/>
    </source>
</evidence>
<sequence>MGGQGTERTARHKLNGVPNNVGHGDNFLVIGDKQPGACRCCNNPINHHQHSTILLPSPIQGYLNNLRNSITGSLLSLDTINNNNHQYNKAKVDTNDSANKTTMSSPPKHRRGFDPNDNTGGDYRRYHRVKTRK</sequence>
<protein>
    <submittedName>
        <fullName evidence="2">Uncharacterized protein</fullName>
    </submittedName>
</protein>
<feature type="region of interest" description="Disordered" evidence="1">
    <location>
        <begin position="86"/>
        <end position="133"/>
    </location>
</feature>
<evidence type="ECO:0000313" key="2">
    <source>
        <dbReference type="EMBL" id="CAD1546704.1"/>
    </source>
</evidence>
<dbReference type="EMBL" id="CADCXW020000014">
    <property type="protein sequence ID" value="CAD1546704.1"/>
    <property type="molecule type" value="Genomic_DNA"/>
</dbReference>